<evidence type="ECO:0000313" key="2">
    <source>
        <dbReference type="Proteomes" id="UP001634393"/>
    </source>
</evidence>
<dbReference type="EMBL" id="JBJXBP010000006">
    <property type="protein sequence ID" value="KAL3826008.1"/>
    <property type="molecule type" value="Genomic_DNA"/>
</dbReference>
<keyword evidence="2" id="KW-1185">Reference proteome</keyword>
<name>A0ABD3SNV3_9LAMI</name>
<dbReference type="Proteomes" id="UP001634393">
    <property type="component" value="Unassembled WGS sequence"/>
</dbReference>
<reference evidence="1 2" key="1">
    <citation type="submission" date="2024-12" db="EMBL/GenBank/DDBJ databases">
        <title>The unique morphological basis and parallel evolutionary history of personate flowers in Penstemon.</title>
        <authorList>
            <person name="Depatie T.H."/>
            <person name="Wessinger C.A."/>
        </authorList>
    </citation>
    <scope>NUCLEOTIDE SEQUENCE [LARGE SCALE GENOMIC DNA]</scope>
    <source>
        <strain evidence="1">WTNN_2</strain>
        <tissue evidence="1">Leaf</tissue>
    </source>
</reference>
<proteinExistence type="predicted"/>
<gene>
    <name evidence="1" type="ORF">ACJIZ3_022037</name>
</gene>
<accession>A0ABD3SNV3</accession>
<sequence>MKKCNTKWTRTIRRIDELYYLISGMSRIFLFHLALYFLLNYLFGFLFFIFSCTFFPLSK</sequence>
<evidence type="ECO:0000313" key="1">
    <source>
        <dbReference type="EMBL" id="KAL3826008.1"/>
    </source>
</evidence>
<comment type="caution">
    <text evidence="1">The sequence shown here is derived from an EMBL/GenBank/DDBJ whole genome shotgun (WGS) entry which is preliminary data.</text>
</comment>
<protein>
    <submittedName>
        <fullName evidence="1">Uncharacterized protein</fullName>
    </submittedName>
</protein>
<dbReference type="AlphaFoldDB" id="A0ABD3SNV3"/>
<organism evidence="1 2">
    <name type="scientific">Penstemon smallii</name>
    <dbReference type="NCBI Taxonomy" id="265156"/>
    <lineage>
        <taxon>Eukaryota</taxon>
        <taxon>Viridiplantae</taxon>
        <taxon>Streptophyta</taxon>
        <taxon>Embryophyta</taxon>
        <taxon>Tracheophyta</taxon>
        <taxon>Spermatophyta</taxon>
        <taxon>Magnoliopsida</taxon>
        <taxon>eudicotyledons</taxon>
        <taxon>Gunneridae</taxon>
        <taxon>Pentapetalae</taxon>
        <taxon>asterids</taxon>
        <taxon>lamiids</taxon>
        <taxon>Lamiales</taxon>
        <taxon>Plantaginaceae</taxon>
        <taxon>Cheloneae</taxon>
        <taxon>Penstemon</taxon>
    </lineage>
</organism>